<dbReference type="Pfam" id="PF00651">
    <property type="entry name" value="BTB"/>
    <property type="match status" value="1"/>
</dbReference>
<evidence type="ECO:0000313" key="3">
    <source>
        <dbReference type="EMBL" id="EXX77276.1"/>
    </source>
</evidence>
<dbReference type="Gene3D" id="3.30.710.10">
    <property type="entry name" value="Potassium Channel Kv1.1, Chain A"/>
    <property type="match status" value="1"/>
</dbReference>
<feature type="domain" description="TLDc" evidence="2">
    <location>
        <begin position="291"/>
        <end position="469"/>
    </location>
</feature>
<dbReference type="PANTHER" id="PTHR45774:SF3">
    <property type="entry name" value="BTB (POZ) DOMAIN-CONTAINING 2B-RELATED"/>
    <property type="match status" value="1"/>
</dbReference>
<dbReference type="PANTHER" id="PTHR45774">
    <property type="entry name" value="BTB/POZ DOMAIN-CONTAINING"/>
    <property type="match status" value="1"/>
</dbReference>
<evidence type="ECO:0000259" key="1">
    <source>
        <dbReference type="PROSITE" id="PS50097"/>
    </source>
</evidence>
<organism evidence="3 4">
    <name type="scientific">Rhizophagus irregularis (strain DAOM 197198w)</name>
    <name type="common">Glomus intraradices</name>
    <dbReference type="NCBI Taxonomy" id="1432141"/>
    <lineage>
        <taxon>Eukaryota</taxon>
        <taxon>Fungi</taxon>
        <taxon>Fungi incertae sedis</taxon>
        <taxon>Mucoromycota</taxon>
        <taxon>Glomeromycotina</taxon>
        <taxon>Glomeromycetes</taxon>
        <taxon>Glomerales</taxon>
        <taxon>Glomeraceae</taxon>
        <taxon>Rhizophagus</taxon>
    </lineage>
</organism>
<dbReference type="Proteomes" id="UP000022910">
    <property type="component" value="Unassembled WGS sequence"/>
</dbReference>
<dbReference type="Gene3D" id="1.25.40.420">
    <property type="match status" value="1"/>
</dbReference>
<feature type="domain" description="BTB" evidence="1">
    <location>
        <begin position="23"/>
        <end position="95"/>
    </location>
</feature>
<reference evidence="3 4" key="1">
    <citation type="submission" date="2014-02" db="EMBL/GenBank/DDBJ databases">
        <title>Single nucleus genome sequencing reveals high similarity among nuclei of an endomycorrhizal fungus.</title>
        <authorList>
            <person name="Lin K."/>
            <person name="Geurts R."/>
            <person name="Zhang Z."/>
            <person name="Limpens E."/>
            <person name="Saunders D.G."/>
            <person name="Mu D."/>
            <person name="Pang E."/>
            <person name="Cao H."/>
            <person name="Cha H."/>
            <person name="Lin T."/>
            <person name="Zhou Q."/>
            <person name="Shang Y."/>
            <person name="Li Y."/>
            <person name="Ivanov S."/>
            <person name="Sharma T."/>
            <person name="Velzen R.V."/>
            <person name="Ruijter N.D."/>
            <person name="Aanen D.K."/>
            <person name="Win J."/>
            <person name="Kamoun S."/>
            <person name="Bisseling T."/>
            <person name="Huang S."/>
        </authorList>
    </citation>
    <scope>NUCLEOTIDE SEQUENCE [LARGE SCALE GENOMIC DNA]</scope>
    <source>
        <strain evidence="4">DAOM197198w</strain>
    </source>
</reference>
<dbReference type="SUPFAM" id="SSF54695">
    <property type="entry name" value="POZ domain"/>
    <property type="match status" value="1"/>
</dbReference>
<gene>
    <name evidence="3" type="ORF">RirG_025290</name>
</gene>
<proteinExistence type="predicted"/>
<dbReference type="Pfam" id="PF07534">
    <property type="entry name" value="TLD"/>
    <property type="match status" value="1"/>
</dbReference>
<dbReference type="PROSITE" id="PS50097">
    <property type="entry name" value="BTB"/>
    <property type="match status" value="1"/>
</dbReference>
<dbReference type="PROSITE" id="PS51886">
    <property type="entry name" value="TLDC"/>
    <property type="match status" value="1"/>
</dbReference>
<protein>
    <recommendedName>
        <fullName evidence="5">Kelch-like protein 17</fullName>
    </recommendedName>
</protein>
<dbReference type="InterPro" id="IPR006571">
    <property type="entry name" value="TLDc_dom"/>
</dbReference>
<dbReference type="HOGENOM" id="CLU_021542_0_2_1"/>
<keyword evidence="4" id="KW-1185">Reference proteome</keyword>
<dbReference type="AlphaFoldDB" id="A0A015LX65"/>
<evidence type="ECO:0008006" key="5">
    <source>
        <dbReference type="Google" id="ProtNLM"/>
    </source>
</evidence>
<evidence type="ECO:0000259" key="2">
    <source>
        <dbReference type="PROSITE" id="PS51886"/>
    </source>
</evidence>
<accession>A0A015LX65</accession>
<dbReference type="SMART" id="SM00225">
    <property type="entry name" value="BTB"/>
    <property type="match status" value="1"/>
</dbReference>
<dbReference type="InterPro" id="IPR011333">
    <property type="entry name" value="SKP1/BTB/POZ_sf"/>
</dbReference>
<dbReference type="InterPro" id="IPR011705">
    <property type="entry name" value="BACK"/>
</dbReference>
<dbReference type="CDD" id="cd18186">
    <property type="entry name" value="BTB_POZ_ZBTB_KLHL-like"/>
    <property type="match status" value="1"/>
</dbReference>
<dbReference type="EMBL" id="JEMT01011583">
    <property type="protein sequence ID" value="EXX77276.1"/>
    <property type="molecule type" value="Genomic_DNA"/>
</dbReference>
<name>A0A015LX65_RHIIW</name>
<sequence>MTDKFLPKLSQNLLEILDDEEYHDTKIEVGNDPNVKIFRAHMVILNYRSPYLRRILSTNKSNDGTLTRIELPNILPEIFQIILRYIYGGILSLEDYDATDIIKILIAASELSLQELILHLQSFLIKHKVNWMMQNFSLIYQTSFRNNSFLELQKFCMELISKKPERIFKSPEFTSIPEKSLISLIQNNNIRMSVAQVWEHVLKWGIAQNPELSSDPSNYSKDDFIALRKTLQHCIPFIRFRNLTPKEFSSKVLPYKKVIPKESYKNLIKYFLDHDYNQINKSEPSKSIDSTIISDQHVELISKWIDKLDDVNASDTETLASMTSKSNSLYEFKLLFRGPRDGLTPDEFYEICDNQSFTVTVIKVKNSNEILGGYNPISWYNNPTYGITNDSFIFSFKDKNDYILSRVKDPKFAIVNSTFYGPSFGNGDLILRGNNFYNNSYCSKHSYERAIRETEGIFSVKEYEVFQIVKNSF</sequence>
<dbReference type="InterPro" id="IPR000210">
    <property type="entry name" value="BTB/POZ_dom"/>
</dbReference>
<evidence type="ECO:0000313" key="4">
    <source>
        <dbReference type="Proteomes" id="UP000022910"/>
    </source>
</evidence>
<dbReference type="OrthoDB" id="45365at2759"/>
<comment type="caution">
    <text evidence="3">The sequence shown here is derived from an EMBL/GenBank/DDBJ whole genome shotgun (WGS) entry which is preliminary data.</text>
</comment>
<dbReference type="Pfam" id="PF07707">
    <property type="entry name" value="BACK"/>
    <property type="match status" value="1"/>
</dbReference>